<feature type="domain" description="N-acetyltransferase" evidence="3">
    <location>
        <begin position="10"/>
        <end position="145"/>
    </location>
</feature>
<dbReference type="EMBL" id="BMCT01000012">
    <property type="protein sequence ID" value="GGF87709.1"/>
    <property type="molecule type" value="Genomic_DNA"/>
</dbReference>
<evidence type="ECO:0000313" key="4">
    <source>
        <dbReference type="EMBL" id="GGF87709.1"/>
    </source>
</evidence>
<dbReference type="SUPFAM" id="SSF55729">
    <property type="entry name" value="Acyl-CoA N-acyltransferases (Nat)"/>
    <property type="match status" value="1"/>
</dbReference>
<accession>A0A917CGE2</accession>
<dbReference type="AlphaFoldDB" id="A0A917CGE2"/>
<dbReference type="PANTHER" id="PTHR43877">
    <property type="entry name" value="AMINOALKYLPHOSPHONATE N-ACETYLTRANSFERASE-RELATED-RELATED"/>
    <property type="match status" value="1"/>
</dbReference>
<proteinExistence type="predicted"/>
<dbReference type="PROSITE" id="PS51186">
    <property type="entry name" value="GNAT"/>
    <property type="match status" value="1"/>
</dbReference>
<evidence type="ECO:0000256" key="1">
    <source>
        <dbReference type="ARBA" id="ARBA00022679"/>
    </source>
</evidence>
<organism evidence="4 5">
    <name type="scientific">Azorhizobium oxalatiphilum</name>
    <dbReference type="NCBI Taxonomy" id="980631"/>
    <lineage>
        <taxon>Bacteria</taxon>
        <taxon>Pseudomonadati</taxon>
        <taxon>Pseudomonadota</taxon>
        <taxon>Alphaproteobacteria</taxon>
        <taxon>Hyphomicrobiales</taxon>
        <taxon>Xanthobacteraceae</taxon>
        <taxon>Azorhizobium</taxon>
    </lineage>
</organism>
<evidence type="ECO:0000256" key="2">
    <source>
        <dbReference type="ARBA" id="ARBA00023315"/>
    </source>
</evidence>
<keyword evidence="5" id="KW-1185">Reference proteome</keyword>
<name>A0A917CGE2_9HYPH</name>
<dbReference type="Gene3D" id="3.40.630.30">
    <property type="match status" value="1"/>
</dbReference>
<reference evidence="4" key="1">
    <citation type="journal article" date="2014" name="Int. J. Syst. Evol. Microbiol.">
        <title>Complete genome sequence of Corynebacterium casei LMG S-19264T (=DSM 44701T), isolated from a smear-ripened cheese.</title>
        <authorList>
            <consortium name="US DOE Joint Genome Institute (JGI-PGF)"/>
            <person name="Walter F."/>
            <person name="Albersmeier A."/>
            <person name="Kalinowski J."/>
            <person name="Ruckert C."/>
        </authorList>
    </citation>
    <scope>NUCLEOTIDE SEQUENCE</scope>
    <source>
        <strain evidence="4">CCM 7897</strain>
    </source>
</reference>
<dbReference type="InterPro" id="IPR050832">
    <property type="entry name" value="Bact_Acetyltransf"/>
</dbReference>
<gene>
    <name evidence="4" type="ORF">GCM10007301_54500</name>
</gene>
<evidence type="ECO:0000313" key="5">
    <source>
        <dbReference type="Proteomes" id="UP000606044"/>
    </source>
</evidence>
<sequence length="145" mass="15997">MTSPSAFPIGHVSPEETEALIALWQACELTRPWNDPHADITLAKRGPHSTILVARDGATLAGSVMVGHDGHRGWMYYLAVSPAHQRKGLGRILVAAAEDWLRARGVPKVMLLVRPDNEKVRGFYDALGYQDEPRTVFSRRLDGAD</sequence>
<dbReference type="Proteomes" id="UP000606044">
    <property type="component" value="Unassembled WGS sequence"/>
</dbReference>
<dbReference type="InterPro" id="IPR000182">
    <property type="entry name" value="GNAT_dom"/>
</dbReference>
<evidence type="ECO:0000259" key="3">
    <source>
        <dbReference type="PROSITE" id="PS51186"/>
    </source>
</evidence>
<dbReference type="InterPro" id="IPR016181">
    <property type="entry name" value="Acyl_CoA_acyltransferase"/>
</dbReference>
<dbReference type="RefSeq" id="WP_188584032.1">
    <property type="nucleotide sequence ID" value="NZ_BMCT01000012.1"/>
</dbReference>
<comment type="caution">
    <text evidence="4">The sequence shown here is derived from an EMBL/GenBank/DDBJ whole genome shotgun (WGS) entry which is preliminary data.</text>
</comment>
<dbReference type="Pfam" id="PF00583">
    <property type="entry name" value="Acetyltransf_1"/>
    <property type="match status" value="1"/>
</dbReference>
<dbReference type="NCBIfam" id="NF002959">
    <property type="entry name" value="PRK03624.1"/>
    <property type="match status" value="1"/>
</dbReference>
<keyword evidence="1" id="KW-0808">Transferase</keyword>
<reference evidence="4" key="2">
    <citation type="submission" date="2020-09" db="EMBL/GenBank/DDBJ databases">
        <authorList>
            <person name="Sun Q."/>
            <person name="Sedlacek I."/>
        </authorList>
    </citation>
    <scope>NUCLEOTIDE SEQUENCE</scope>
    <source>
        <strain evidence="4">CCM 7897</strain>
    </source>
</reference>
<protein>
    <submittedName>
        <fullName evidence="4">GNAT family acetyltransferase</fullName>
    </submittedName>
</protein>
<keyword evidence="2" id="KW-0012">Acyltransferase</keyword>
<dbReference type="CDD" id="cd04301">
    <property type="entry name" value="NAT_SF"/>
    <property type="match status" value="1"/>
</dbReference>
<dbReference type="GO" id="GO:0016747">
    <property type="term" value="F:acyltransferase activity, transferring groups other than amino-acyl groups"/>
    <property type="evidence" value="ECO:0007669"/>
    <property type="project" value="InterPro"/>
</dbReference>